<evidence type="ECO:0000313" key="1">
    <source>
        <dbReference type="EMBL" id="EOD50161.1"/>
    </source>
</evidence>
<dbReference type="EMBL" id="KB916008">
    <property type="protein sequence ID" value="EOD50161.1"/>
    <property type="molecule type" value="Genomic_DNA"/>
</dbReference>
<dbReference type="KEGG" id="npa:UCRNP2_3063"/>
<dbReference type="Proteomes" id="UP000013521">
    <property type="component" value="Unassembled WGS sequence"/>
</dbReference>
<name>R1GPD2_BOTPV</name>
<sequence>MKASKLYITNDVEYTGVVAKIDRAQSDPATYRYLVDAYKRRRGPNVFMVATCSDSINTSPAMVEKYIDSANTAHAKDLSKLKDDISMVDLELDNVKAKYNQSRAHKDWDTAEELQKRMEDLE</sequence>
<dbReference type="AlphaFoldDB" id="R1GPD2"/>
<dbReference type="OrthoDB" id="5427350at2759"/>
<organism evidence="1 2">
    <name type="scientific">Botryosphaeria parva (strain UCR-NP2)</name>
    <name type="common">Grapevine canker fungus</name>
    <name type="synonym">Neofusicoccum parvum</name>
    <dbReference type="NCBI Taxonomy" id="1287680"/>
    <lineage>
        <taxon>Eukaryota</taxon>
        <taxon>Fungi</taxon>
        <taxon>Dikarya</taxon>
        <taxon>Ascomycota</taxon>
        <taxon>Pezizomycotina</taxon>
        <taxon>Dothideomycetes</taxon>
        <taxon>Dothideomycetes incertae sedis</taxon>
        <taxon>Botryosphaeriales</taxon>
        <taxon>Botryosphaeriaceae</taxon>
        <taxon>Neofusicoccum</taxon>
    </lineage>
</organism>
<proteinExistence type="predicted"/>
<reference evidence="2" key="1">
    <citation type="journal article" date="2013" name="Genome Announc.">
        <title>Draft genome sequence of Neofusicoccum parvum isolate UCR-NP2, a fungal vascular pathogen associated with grapevine cankers.</title>
        <authorList>
            <person name="Blanco-Ulate B."/>
            <person name="Rolshausen P."/>
            <person name="Cantu D."/>
        </authorList>
    </citation>
    <scope>NUCLEOTIDE SEQUENCE [LARGE SCALE GENOMIC DNA]</scope>
    <source>
        <strain evidence="2">UCR-NP2</strain>
    </source>
</reference>
<dbReference type="HOGENOM" id="CLU_2026373_0_0_1"/>
<gene>
    <name evidence="1" type="ORF">UCRNP2_3063</name>
</gene>
<protein>
    <submittedName>
        <fullName evidence="1">Uncharacterized protein</fullName>
    </submittedName>
</protein>
<accession>R1GPD2</accession>
<evidence type="ECO:0000313" key="2">
    <source>
        <dbReference type="Proteomes" id="UP000013521"/>
    </source>
</evidence>